<proteinExistence type="predicted"/>
<dbReference type="EMBL" id="AZJT01000023">
    <property type="protein sequence ID" value="ETW90632.1"/>
    <property type="molecule type" value="Genomic_DNA"/>
</dbReference>
<evidence type="ECO:0000313" key="2">
    <source>
        <dbReference type="Proteomes" id="UP000024559"/>
    </source>
</evidence>
<sequence length="163" mass="19714">MTREEAVKKLVTAGRLSVAHAEDFYDSIIPKPVVPQFVAYWYEEHKDNLNESIWEHLVNWDDANWDDFHRWISQPDENGVITTLVNMHQFGYEVKKEKRYTVRIRNLDDEETYLNYDNFRETWVFYSREDTDRFRTTHTKKQLEDGCFGWVFDCEGFEVIEVE</sequence>
<gene>
    <name evidence="1" type="ORF">X841_03635</name>
</gene>
<comment type="caution">
    <text evidence="1">The sequence shown here is derived from an EMBL/GenBank/DDBJ whole genome shotgun (WGS) entry which is preliminary data.</text>
</comment>
<accession>A0A0E2Q225</accession>
<evidence type="ECO:0008006" key="3">
    <source>
        <dbReference type="Google" id="ProtNLM"/>
    </source>
</evidence>
<protein>
    <recommendedName>
        <fullName evidence="3">DUF1642 domain-containing protein</fullName>
    </recommendedName>
</protein>
<dbReference type="HOGENOM" id="CLU_099786_0_0_9"/>
<dbReference type="Proteomes" id="UP000024559">
    <property type="component" value="Chromosome"/>
</dbReference>
<evidence type="ECO:0000313" key="1">
    <source>
        <dbReference type="EMBL" id="ETW90632.1"/>
    </source>
</evidence>
<organism evidence="1 2">
    <name type="scientific">Streptococcus thermophilus M17PTZA496</name>
    <dbReference type="NCBI Taxonomy" id="1433289"/>
    <lineage>
        <taxon>Bacteria</taxon>
        <taxon>Bacillati</taxon>
        <taxon>Bacillota</taxon>
        <taxon>Bacilli</taxon>
        <taxon>Lactobacillales</taxon>
        <taxon>Streptococcaceae</taxon>
        <taxon>Streptococcus</taxon>
    </lineage>
</organism>
<dbReference type="InterPro" id="IPR012865">
    <property type="entry name" value="DUF1642"/>
</dbReference>
<dbReference type="RefSeq" id="WP_084828622.1">
    <property type="nucleotide sequence ID" value="NZ_CM002372.1"/>
</dbReference>
<name>A0A0E2Q225_STRTR</name>
<dbReference type="PATRIC" id="fig|1433289.7.peg.733"/>
<dbReference type="Pfam" id="PF07852">
    <property type="entry name" value="DUF1642"/>
    <property type="match status" value="1"/>
</dbReference>
<dbReference type="AlphaFoldDB" id="A0A0E2Q225"/>
<reference evidence="2" key="1">
    <citation type="submission" date="2013-12" db="EMBL/GenBank/DDBJ databases">
        <title>Genome sequences of Streptococcus thermophilus strains MTH17CL396 and M17PTZA496 isolated from Fontina cheese in Valle d'Aosta region (Italy).</title>
        <authorList>
            <person name="Treu L."/>
            <person name="Giacomini A."/>
            <person name="Corich V."/>
            <person name="Vendramin V."/>
            <person name="Bovo B."/>
        </authorList>
    </citation>
    <scope>NUCLEOTIDE SEQUENCE [LARGE SCALE GENOMIC DNA]</scope>
    <source>
        <strain evidence="2">M17PTZA496</strain>
    </source>
</reference>